<organism evidence="2 3">
    <name type="scientific">Puccinia graminis f. sp. tritici</name>
    <dbReference type="NCBI Taxonomy" id="56615"/>
    <lineage>
        <taxon>Eukaryota</taxon>
        <taxon>Fungi</taxon>
        <taxon>Dikarya</taxon>
        <taxon>Basidiomycota</taxon>
        <taxon>Pucciniomycotina</taxon>
        <taxon>Pucciniomycetes</taxon>
        <taxon>Pucciniales</taxon>
        <taxon>Pucciniaceae</taxon>
        <taxon>Puccinia</taxon>
    </lineage>
</organism>
<comment type="caution">
    <text evidence="2">The sequence shown here is derived from an EMBL/GenBank/DDBJ whole genome shotgun (WGS) entry which is preliminary data.</text>
</comment>
<feature type="compositionally biased region" description="Basic and acidic residues" evidence="1">
    <location>
        <begin position="17"/>
        <end position="28"/>
    </location>
</feature>
<keyword evidence="3" id="KW-1185">Reference proteome</keyword>
<dbReference type="Proteomes" id="UP000324748">
    <property type="component" value="Unassembled WGS sequence"/>
</dbReference>
<sequence length="104" mass="11228">MDVILVHGPISYAIHTEDPARSRDESELPWRPAEGTWPSSGRIKDRCRLQGENNPAAAWGRPSGTWLCAKIRAARELPNQAPWAHSQAPVALGQAGLGIVPSVA</sequence>
<dbReference type="AlphaFoldDB" id="A0A5B0QJV8"/>
<evidence type="ECO:0000313" key="2">
    <source>
        <dbReference type="EMBL" id="KAA1113399.1"/>
    </source>
</evidence>
<evidence type="ECO:0000313" key="3">
    <source>
        <dbReference type="Proteomes" id="UP000324748"/>
    </source>
</evidence>
<gene>
    <name evidence="2" type="ORF">PGT21_030673</name>
</gene>
<dbReference type="EMBL" id="VSWC01000015">
    <property type="protein sequence ID" value="KAA1113399.1"/>
    <property type="molecule type" value="Genomic_DNA"/>
</dbReference>
<reference evidence="2 3" key="1">
    <citation type="submission" date="2019-05" db="EMBL/GenBank/DDBJ databases">
        <title>Emergence of the Ug99 lineage of the wheat stem rust pathogen through somatic hybridization.</title>
        <authorList>
            <person name="Li F."/>
            <person name="Upadhyaya N.M."/>
            <person name="Sperschneider J."/>
            <person name="Matny O."/>
            <person name="Nguyen-Phuc H."/>
            <person name="Mago R."/>
            <person name="Raley C."/>
            <person name="Miller M.E."/>
            <person name="Silverstein K.A.T."/>
            <person name="Henningsen E."/>
            <person name="Hirsch C.D."/>
            <person name="Visser B."/>
            <person name="Pretorius Z.A."/>
            <person name="Steffenson B.J."/>
            <person name="Schwessinger B."/>
            <person name="Dodds P.N."/>
            <person name="Figueroa M."/>
        </authorList>
    </citation>
    <scope>NUCLEOTIDE SEQUENCE [LARGE SCALE GENOMIC DNA]</scope>
    <source>
        <strain evidence="2">21-0</strain>
    </source>
</reference>
<name>A0A5B0QJV8_PUCGR</name>
<protein>
    <submittedName>
        <fullName evidence="2">Uncharacterized protein</fullName>
    </submittedName>
</protein>
<accession>A0A5B0QJV8</accession>
<feature type="region of interest" description="Disordered" evidence="1">
    <location>
        <begin position="17"/>
        <end position="43"/>
    </location>
</feature>
<evidence type="ECO:0000256" key="1">
    <source>
        <dbReference type="SAM" id="MobiDB-lite"/>
    </source>
</evidence>
<proteinExistence type="predicted"/>